<keyword evidence="1" id="KW-0812">Transmembrane</keyword>
<evidence type="ECO:0000256" key="1">
    <source>
        <dbReference type="SAM" id="Phobius"/>
    </source>
</evidence>
<keyword evidence="1" id="KW-0472">Membrane</keyword>
<evidence type="ECO:0000313" key="2">
    <source>
        <dbReference type="EMBL" id="KOX81032.1"/>
    </source>
</evidence>
<sequence length="439" mass="49820">MGGGQRAEGWQEARRDRWMVKGEYGWTPRGLVTRVENEVEAEEERRWRRRQEWNRMEEEKIWHGLSVEVFIMAPFPGTAIPALGPAEKRNIVLAGPLFSRNSASEPKDCCSVLRVPLKLKFFVVGCEMCSIAPIRESVLTHETPDQCLVILKEWLFIETVPRTFLPFTVQYISIDRRTSEYVRYSKDKIPHKYTSTYLFPVEQCAALHPHRIPPDYLLLASAFTPSVNEVLHFASLFQISSSTAAIYLLACFQYQKNCKLHKQRYCNSLKTNSLVIGMQMEIIQKNKFVQNTYSLILSLFQNHDITRVLLPYEMITAVKWCNTQNKMQQKLSVICPILADRCGSGCGAKGMRLPPGGWVNAGERWAEVVGRRWRRARHSMTCHVPTSSFARSPSFTSYTLSVALVLSLALALALALVIAVAVALALTLTRVQARTTTCG</sequence>
<reference evidence="2 3" key="1">
    <citation type="submission" date="2015-07" db="EMBL/GenBank/DDBJ databases">
        <title>The genome of Melipona quadrifasciata.</title>
        <authorList>
            <person name="Pan H."/>
            <person name="Kapheim K."/>
        </authorList>
    </citation>
    <scope>NUCLEOTIDE SEQUENCE [LARGE SCALE GENOMIC DNA]</scope>
    <source>
        <strain evidence="2">0111107301</strain>
        <tissue evidence="2">Whole body</tissue>
    </source>
</reference>
<evidence type="ECO:0000313" key="3">
    <source>
        <dbReference type="Proteomes" id="UP000053105"/>
    </source>
</evidence>
<organism evidence="2 3">
    <name type="scientific">Melipona quadrifasciata</name>
    <dbReference type="NCBI Taxonomy" id="166423"/>
    <lineage>
        <taxon>Eukaryota</taxon>
        <taxon>Metazoa</taxon>
        <taxon>Ecdysozoa</taxon>
        <taxon>Arthropoda</taxon>
        <taxon>Hexapoda</taxon>
        <taxon>Insecta</taxon>
        <taxon>Pterygota</taxon>
        <taxon>Neoptera</taxon>
        <taxon>Endopterygota</taxon>
        <taxon>Hymenoptera</taxon>
        <taxon>Apocrita</taxon>
        <taxon>Aculeata</taxon>
        <taxon>Apoidea</taxon>
        <taxon>Anthophila</taxon>
        <taxon>Apidae</taxon>
        <taxon>Melipona</taxon>
    </lineage>
</organism>
<feature type="transmembrane region" description="Helical" evidence="1">
    <location>
        <begin position="398"/>
        <end position="426"/>
    </location>
</feature>
<dbReference type="Proteomes" id="UP000053105">
    <property type="component" value="Unassembled WGS sequence"/>
</dbReference>
<keyword evidence="3" id="KW-1185">Reference proteome</keyword>
<protein>
    <submittedName>
        <fullName evidence="2">Uncharacterized protein</fullName>
    </submittedName>
</protein>
<accession>A0A0N1IU79</accession>
<gene>
    <name evidence="2" type="ORF">WN51_09957</name>
</gene>
<keyword evidence="1" id="KW-1133">Transmembrane helix</keyword>
<proteinExistence type="predicted"/>
<dbReference type="EMBL" id="KQ435692">
    <property type="protein sequence ID" value="KOX81032.1"/>
    <property type="molecule type" value="Genomic_DNA"/>
</dbReference>
<name>A0A0N1IU79_9HYME</name>
<dbReference type="AlphaFoldDB" id="A0A0N1IU79"/>